<dbReference type="EMBL" id="CP114014">
    <property type="protein sequence ID" value="XAY06089.1"/>
    <property type="molecule type" value="Genomic_DNA"/>
</dbReference>
<proteinExistence type="predicted"/>
<evidence type="ECO:0000313" key="2">
    <source>
        <dbReference type="EMBL" id="XAY06089.1"/>
    </source>
</evidence>
<name>A0AAU7AWT6_9ACTN</name>
<dbReference type="AlphaFoldDB" id="A0AAU7AWT6"/>
<organism evidence="2">
    <name type="scientific">Paraconexibacter sp. AEG42_29</name>
    <dbReference type="NCBI Taxonomy" id="2997339"/>
    <lineage>
        <taxon>Bacteria</taxon>
        <taxon>Bacillati</taxon>
        <taxon>Actinomycetota</taxon>
        <taxon>Thermoleophilia</taxon>
        <taxon>Solirubrobacterales</taxon>
        <taxon>Paraconexibacteraceae</taxon>
        <taxon>Paraconexibacter</taxon>
    </lineage>
</organism>
<keyword evidence="1" id="KW-0732">Signal</keyword>
<accession>A0AAU7AWT6</accession>
<gene>
    <name evidence="2" type="ORF">DSM112329_02951</name>
</gene>
<evidence type="ECO:0000256" key="1">
    <source>
        <dbReference type="SAM" id="SignalP"/>
    </source>
</evidence>
<dbReference type="RefSeq" id="WP_354697327.1">
    <property type="nucleotide sequence ID" value="NZ_CP114014.1"/>
</dbReference>
<sequence length="564" mass="56524">MLLTCAAISGTMLALPAPAPAALFGAPQVLAPTAADEDLAVAAGPGGRAAVSWSRAAGRIALVAGAERPDGLTAFGMPQARTGAAQLGDGSHASAYGPDGVLQSLWIGLDGTSAKIQTGDPAAPTVLDRPAGPISVAFAIGADGTAAAVWRTLPTMLLRGGVIRVAVRPAGGAWSAPVELQSSDILGQLAGPRVAVAGDGAVTVAWAQDDGAGDQAVAVRHRPAGGTFGPPQLVAVKGPGAVTTLLLIGRRDGTQTLVASEGLSSTLEAFDGTAGRFGAPTTVGTTGEFGGSVQLAGNDRGDLALAFTGGRTATRYARTQLAYRPAGGAWTQPAPVGGCGGRRRALAVDAGGRTVVAYEQRPGASAPASSGTPGPGSLFTAVRHADGQWWAPEELASGHDSTAPAIAVDDAAGVVLAARVEGRVQAYSGTLAPADPPATVTEVGSEAYCPIPPPVPVLLPTVAAGAPVVRLTAALDARRRRATAAIRCPRGTRRCTGVLALVAPGARRNLVARRFDLAAGRARSFVLTPPRTTRLHGRTFTILATTAGPDGHAAVVRRAVRAPR</sequence>
<protein>
    <submittedName>
        <fullName evidence="2">Uncharacterized protein</fullName>
    </submittedName>
</protein>
<feature type="chain" id="PRO_5043806250" evidence="1">
    <location>
        <begin position="22"/>
        <end position="564"/>
    </location>
</feature>
<dbReference type="KEGG" id="parq:DSM112329_02951"/>
<dbReference type="SUPFAM" id="SSF89372">
    <property type="entry name" value="Fucose-specific lectin"/>
    <property type="match status" value="1"/>
</dbReference>
<feature type="signal peptide" evidence="1">
    <location>
        <begin position="1"/>
        <end position="21"/>
    </location>
</feature>
<reference evidence="2" key="1">
    <citation type="submission" date="2022-12" db="EMBL/GenBank/DDBJ databases">
        <title>Paraconexibacter alkalitolerans sp. nov. and Baekduia alba sp. nov., isolated from soil and emended description of the genera Paraconexibacter (Chun et al., 2020) and Baekduia (An et al., 2020).</title>
        <authorList>
            <person name="Vieira S."/>
            <person name="Huber K.J."/>
            <person name="Geppert A."/>
            <person name="Wolf J."/>
            <person name="Neumann-Schaal M."/>
            <person name="Muesken M."/>
            <person name="Overmann J."/>
        </authorList>
    </citation>
    <scope>NUCLEOTIDE SEQUENCE</scope>
    <source>
        <strain evidence="2">AEG42_29</strain>
    </source>
</reference>